<feature type="compositionally biased region" description="Polar residues" evidence="5">
    <location>
        <begin position="900"/>
        <end position="911"/>
    </location>
</feature>
<keyword evidence="4 6" id="KW-0472">Membrane</keyword>
<dbReference type="EMBL" id="JAUBYV010000007">
    <property type="protein sequence ID" value="KAK2625886.1"/>
    <property type="molecule type" value="Genomic_DNA"/>
</dbReference>
<evidence type="ECO:0000313" key="8">
    <source>
        <dbReference type="EMBL" id="KAK2625886.1"/>
    </source>
</evidence>
<evidence type="ECO:0000256" key="4">
    <source>
        <dbReference type="ARBA" id="ARBA00023136"/>
    </source>
</evidence>
<evidence type="ECO:0000256" key="2">
    <source>
        <dbReference type="ARBA" id="ARBA00022692"/>
    </source>
</evidence>
<feature type="signal peptide" evidence="7">
    <location>
        <begin position="1"/>
        <end position="21"/>
    </location>
</feature>
<feature type="compositionally biased region" description="Polar residues" evidence="5">
    <location>
        <begin position="832"/>
        <end position="861"/>
    </location>
</feature>
<keyword evidence="9" id="KW-1185">Reference proteome</keyword>
<dbReference type="AlphaFoldDB" id="A0AAD9SYF2"/>
<dbReference type="GO" id="GO:0016020">
    <property type="term" value="C:membrane"/>
    <property type="evidence" value="ECO:0007669"/>
    <property type="project" value="UniProtKB-SubCell"/>
</dbReference>
<comment type="subcellular location">
    <subcellularLocation>
        <location evidence="1">Membrane</location>
        <topology evidence="1">Single-pass membrane protein</topology>
    </subcellularLocation>
</comment>
<dbReference type="InterPro" id="IPR051694">
    <property type="entry name" value="Immunoregulatory_rcpt-like"/>
</dbReference>
<feature type="region of interest" description="Disordered" evidence="5">
    <location>
        <begin position="325"/>
        <end position="389"/>
    </location>
</feature>
<feature type="region of interest" description="Disordered" evidence="5">
    <location>
        <begin position="169"/>
        <end position="192"/>
    </location>
</feature>
<evidence type="ECO:0000256" key="7">
    <source>
        <dbReference type="SAM" id="SignalP"/>
    </source>
</evidence>
<keyword evidence="7" id="KW-0732">Signal</keyword>
<feature type="chain" id="PRO_5042079166" evidence="7">
    <location>
        <begin position="22"/>
        <end position="992"/>
    </location>
</feature>
<keyword evidence="3 6" id="KW-1133">Transmembrane helix</keyword>
<evidence type="ECO:0000256" key="5">
    <source>
        <dbReference type="SAM" id="MobiDB-lite"/>
    </source>
</evidence>
<evidence type="ECO:0000256" key="3">
    <source>
        <dbReference type="ARBA" id="ARBA00022989"/>
    </source>
</evidence>
<sequence>MALCWPSLILLLYALLTSANATTNYTLSAELTNVIPTCARKCFISFLISNFPSGTCSTKPTLDFLCSRNSTSGYTVGEGAVQCIISEINIGFCKGDSARDFVVQRAYGMCSGEPSALPNTHATITATLVIQTSMPSIVLVAPAPTKFSSLSSRRSSIVMSAGITKTTRVTPSSTYPAASSSQSPSSSVHPSTLSSLPVASEISSPEPILTKNQIIGITVASVCGAGVAVGLLVVFICRRRRRKKRVRESDLIPFQLEPNYLVMDTNKHKYKSFKGPSERIPGGTRNGVAAKIPPRIPLRLDTSSPNMFSRSENIRHNTVGLAISPEQEISPVKQQRRSSKLLPEKPALTLQVPQQAKASNGFTSKQPTVQPSAISRQSTATQFEEDGDDGADTVVAADASWTANSPNQVLDTRTGNWQTIRIVDPEPSNIAPGEVYAWRPGQASNSTATDPGYHIRPLCVNGRRIGSFSQPRALIANVRQEQQSLPFSKHDGRPITDSSSFYSSRGSVSSAEEGSCNDGPKPLENRYSSQQNNPFDQEPILPRDQKKGSRVLGMELALSPVVESPASGRSPVSYPKIPPLGGSRRLSQNTIRMIPPPPQPDFTKGLSAGKLSLHAEIAAKTERERERVVGAQQSQVQGQVSMQGIQSAHQRQRSRELREVATAHPLVSFTPDPPLALVPGNSKMISPPATPSPYIFRSASQSKLVPPPLLRAHSRSQLTREVRTRPPQYLSPVPQTQLQNIVELPLQKPTHLPLLSSPSQLQHESRALSPSQLQVYNQQPHKYSQQQLTSANSPLLNLLPPSLLRSPSQTVCKARTLPSLQTSQPSQPPTSNDEQTQSATSVYPLTSSQQAQAPQTCTTRPHINPLSAHPSITSSRSSSLVSQHSTSTTSSLLHKRLGSQRASALTPTLTLKNEEDRKKQMARWRVLNKRERVEAKKEGLRRMQRREGDEEGWSAWGGGMYEFERVELPITPGWVPKLTPTRRGDELFLSVQ</sequence>
<dbReference type="GO" id="GO:0071944">
    <property type="term" value="C:cell periphery"/>
    <property type="evidence" value="ECO:0007669"/>
    <property type="project" value="UniProtKB-ARBA"/>
</dbReference>
<evidence type="ECO:0000256" key="1">
    <source>
        <dbReference type="ARBA" id="ARBA00004167"/>
    </source>
</evidence>
<feature type="region of interest" description="Disordered" evidence="5">
    <location>
        <begin position="706"/>
        <end position="734"/>
    </location>
</feature>
<reference evidence="8" key="1">
    <citation type="submission" date="2023-06" db="EMBL/GenBank/DDBJ databases">
        <title>Draft genome of Marssonina rosae.</title>
        <authorList>
            <person name="Cheng Q."/>
        </authorList>
    </citation>
    <scope>NUCLEOTIDE SEQUENCE</scope>
    <source>
        <strain evidence="8">R4</strain>
    </source>
</reference>
<feature type="region of interest" description="Disordered" evidence="5">
    <location>
        <begin position="818"/>
        <end position="917"/>
    </location>
</feature>
<dbReference type="PANTHER" id="PTHR15549">
    <property type="entry name" value="PAIRED IMMUNOGLOBULIN-LIKE TYPE 2 RECEPTOR"/>
    <property type="match status" value="1"/>
</dbReference>
<feature type="compositionally biased region" description="Low complexity" evidence="5">
    <location>
        <begin position="171"/>
        <end position="192"/>
    </location>
</feature>
<feature type="compositionally biased region" description="Low complexity" evidence="5">
    <location>
        <begin position="498"/>
        <end position="510"/>
    </location>
</feature>
<keyword evidence="2 6" id="KW-0812">Transmembrane</keyword>
<dbReference type="PANTHER" id="PTHR15549:SF30">
    <property type="entry name" value="MID2 DOMAIN-CONTAINING PROTEIN"/>
    <property type="match status" value="1"/>
</dbReference>
<organism evidence="8 9">
    <name type="scientific">Diplocarpon rosae</name>
    <dbReference type="NCBI Taxonomy" id="946125"/>
    <lineage>
        <taxon>Eukaryota</taxon>
        <taxon>Fungi</taxon>
        <taxon>Dikarya</taxon>
        <taxon>Ascomycota</taxon>
        <taxon>Pezizomycotina</taxon>
        <taxon>Leotiomycetes</taxon>
        <taxon>Helotiales</taxon>
        <taxon>Drepanopezizaceae</taxon>
        <taxon>Diplocarpon</taxon>
    </lineage>
</organism>
<accession>A0AAD9SYF2</accession>
<feature type="compositionally biased region" description="Polar residues" evidence="5">
    <location>
        <begin position="351"/>
        <end position="382"/>
    </location>
</feature>
<evidence type="ECO:0000256" key="6">
    <source>
        <dbReference type="SAM" id="Phobius"/>
    </source>
</evidence>
<feature type="compositionally biased region" description="Low complexity" evidence="5">
    <location>
        <begin position="818"/>
        <end position="831"/>
    </location>
</feature>
<feature type="region of interest" description="Disordered" evidence="5">
    <location>
        <begin position="485"/>
        <end position="543"/>
    </location>
</feature>
<dbReference type="Proteomes" id="UP001285354">
    <property type="component" value="Unassembled WGS sequence"/>
</dbReference>
<name>A0AAD9SYF2_9HELO</name>
<feature type="compositionally biased region" description="Polar residues" evidence="5">
    <location>
        <begin position="526"/>
        <end position="535"/>
    </location>
</feature>
<protein>
    <submittedName>
        <fullName evidence="8">Uncharacterized protein</fullName>
    </submittedName>
</protein>
<evidence type="ECO:0000313" key="9">
    <source>
        <dbReference type="Proteomes" id="UP001285354"/>
    </source>
</evidence>
<comment type="caution">
    <text evidence="8">The sequence shown here is derived from an EMBL/GenBank/DDBJ whole genome shotgun (WGS) entry which is preliminary data.</text>
</comment>
<proteinExistence type="predicted"/>
<feature type="compositionally biased region" description="Low complexity" evidence="5">
    <location>
        <begin position="867"/>
        <end position="892"/>
    </location>
</feature>
<feature type="transmembrane region" description="Helical" evidence="6">
    <location>
        <begin position="214"/>
        <end position="237"/>
    </location>
</feature>
<gene>
    <name evidence="8" type="ORF">QTJ16_005198</name>
</gene>
<feature type="region of interest" description="Disordered" evidence="5">
    <location>
        <begin position="563"/>
        <end position="586"/>
    </location>
</feature>